<keyword evidence="11" id="KW-1185">Reference proteome</keyword>
<dbReference type="PANTHER" id="PTHR30604:SF1">
    <property type="entry name" value="DNA UTILIZATION PROTEIN HOFQ"/>
    <property type="match status" value="1"/>
</dbReference>
<dbReference type="Proteomes" id="UP000279799">
    <property type="component" value="Chromosome"/>
</dbReference>
<comment type="similarity">
    <text evidence="2">Belongs to the bacterial secretin family. PilQ subfamily.</text>
</comment>
<accession>A0A448TSW6</accession>
<dbReference type="Gene3D" id="3.30.1370.120">
    <property type="match status" value="1"/>
</dbReference>
<comment type="subcellular location">
    <subcellularLocation>
        <location evidence="1 7">Cell outer membrane</location>
    </subcellularLocation>
</comment>
<dbReference type="InterPro" id="IPR013355">
    <property type="entry name" value="Pilus_4_PilQ"/>
</dbReference>
<organism evidence="10 11">
    <name type="scientific">Actinobacillus delphinicola</name>
    <dbReference type="NCBI Taxonomy" id="51161"/>
    <lineage>
        <taxon>Bacteria</taxon>
        <taxon>Pseudomonadati</taxon>
        <taxon>Pseudomonadota</taxon>
        <taxon>Gammaproteobacteria</taxon>
        <taxon>Pasteurellales</taxon>
        <taxon>Pasteurellaceae</taxon>
        <taxon>Actinobacillus</taxon>
    </lineage>
</organism>
<dbReference type="PROSITE" id="PS00875">
    <property type="entry name" value="T2SP_D"/>
    <property type="match status" value="1"/>
</dbReference>
<dbReference type="InterPro" id="IPR004845">
    <property type="entry name" value="T2SS_GspD_CS"/>
</dbReference>
<dbReference type="InterPro" id="IPR038591">
    <property type="entry name" value="NolW-like_sf"/>
</dbReference>
<feature type="domain" description="NolW-like" evidence="9">
    <location>
        <begin position="49"/>
        <end position="109"/>
    </location>
</feature>
<evidence type="ECO:0000256" key="2">
    <source>
        <dbReference type="ARBA" id="ARBA00006304"/>
    </source>
</evidence>
<evidence type="ECO:0000259" key="9">
    <source>
        <dbReference type="Pfam" id="PF03958"/>
    </source>
</evidence>
<dbReference type="GO" id="GO:0009279">
    <property type="term" value="C:cell outer membrane"/>
    <property type="evidence" value="ECO:0007669"/>
    <property type="project" value="UniProtKB-SubCell"/>
</dbReference>
<evidence type="ECO:0000256" key="7">
    <source>
        <dbReference type="RuleBase" id="RU004004"/>
    </source>
</evidence>
<reference evidence="10 11" key="1">
    <citation type="submission" date="2018-12" db="EMBL/GenBank/DDBJ databases">
        <authorList>
            <consortium name="Pathogen Informatics"/>
        </authorList>
    </citation>
    <scope>NUCLEOTIDE SEQUENCE [LARGE SCALE GENOMIC DNA]</scope>
    <source>
        <strain evidence="10 11">NCTC12871</strain>
    </source>
</reference>
<dbReference type="Pfam" id="PF00263">
    <property type="entry name" value="Secretin"/>
    <property type="match status" value="1"/>
</dbReference>
<dbReference type="InterPro" id="IPR051808">
    <property type="entry name" value="Type_IV_pilus_biogenesis"/>
</dbReference>
<evidence type="ECO:0000256" key="1">
    <source>
        <dbReference type="ARBA" id="ARBA00004442"/>
    </source>
</evidence>
<name>A0A448TSW6_9PAST</name>
<dbReference type="GO" id="GO:0009306">
    <property type="term" value="P:protein secretion"/>
    <property type="evidence" value="ECO:0007669"/>
    <property type="project" value="InterPro"/>
</dbReference>
<dbReference type="EMBL" id="LR134510">
    <property type="protein sequence ID" value="VEJ08995.1"/>
    <property type="molecule type" value="Genomic_DNA"/>
</dbReference>
<dbReference type="KEGG" id="adp:NCTC12871_00424"/>
<dbReference type="InterPro" id="IPR004846">
    <property type="entry name" value="T2SS/T3SS_dom"/>
</dbReference>
<sequence>MKKLFLFLSYIFYFIPHVVLAWQDPFYPENDHVNTVNIATTAPTDTSVVKTIPLKHSDAEQMVKKLSPLFANNVLAADPRTNSIIVHSDSHTLAQIQSMVKTLDKPMPQIMIEARIVTMNDISLKELGVRWGVFDKADNTSPFGGNAPAFPNTQSNINLGVVNPAGKVALQLGSFNGRLLDLELSALEKENSVSIIARPKLLTTYKHPAKIQQGTELPYVVNGKDDTQNVEFKDALLSLEVTPQITQSNKILLNLKITENTPSEQSKMGKNEFVAIEKQEIETQVLAKNGETIVLGGILHDTVSHYIEKVPLFGDIPLIKSLFRHKGERHQKRELIIFVTPKIVDNQNQKILKNQNINTLYHQNFALDI</sequence>
<dbReference type="PRINTS" id="PR00811">
    <property type="entry name" value="BCTERIALGSPD"/>
</dbReference>
<evidence type="ECO:0000313" key="10">
    <source>
        <dbReference type="EMBL" id="VEJ08995.1"/>
    </source>
</evidence>
<evidence type="ECO:0000259" key="8">
    <source>
        <dbReference type="Pfam" id="PF00263"/>
    </source>
</evidence>
<dbReference type="PRINTS" id="PR01032">
    <property type="entry name" value="PHAGEIV"/>
</dbReference>
<dbReference type="AlphaFoldDB" id="A0A448TSW6"/>
<evidence type="ECO:0000256" key="5">
    <source>
        <dbReference type="ARBA" id="ARBA00023136"/>
    </source>
</evidence>
<keyword evidence="6" id="KW-0998">Cell outer membrane</keyword>
<keyword evidence="4" id="KW-0732">Signal</keyword>
<evidence type="ECO:0000313" key="11">
    <source>
        <dbReference type="Proteomes" id="UP000279799"/>
    </source>
</evidence>
<evidence type="ECO:0000256" key="6">
    <source>
        <dbReference type="ARBA" id="ARBA00023237"/>
    </source>
</evidence>
<dbReference type="NCBIfam" id="TIGR02515">
    <property type="entry name" value="IV_pilus_PilQ"/>
    <property type="match status" value="1"/>
</dbReference>
<gene>
    <name evidence="10" type="primary">pilQ</name>
    <name evidence="10" type="ORF">NCTC12871_00424</name>
</gene>
<keyword evidence="3 7" id="KW-0813">Transport</keyword>
<dbReference type="RefSeq" id="WP_126598546.1">
    <property type="nucleotide sequence ID" value="NZ_LR134510.1"/>
</dbReference>
<evidence type="ECO:0000256" key="4">
    <source>
        <dbReference type="ARBA" id="ARBA00022729"/>
    </source>
</evidence>
<proteinExistence type="inferred from homology"/>
<evidence type="ECO:0000256" key="3">
    <source>
        <dbReference type="ARBA" id="ARBA00022448"/>
    </source>
</evidence>
<keyword evidence="5" id="KW-0472">Membrane</keyword>
<protein>
    <submittedName>
        <fullName evidence="10">Type IV pilus secretin PilQ</fullName>
    </submittedName>
</protein>
<dbReference type="OrthoDB" id="9775455at2"/>
<dbReference type="InterPro" id="IPR001775">
    <property type="entry name" value="GspD/PilQ"/>
</dbReference>
<feature type="domain" description="Type II/III secretion system secretin-like" evidence="8">
    <location>
        <begin position="186"/>
        <end position="345"/>
    </location>
</feature>
<dbReference type="Pfam" id="PF03958">
    <property type="entry name" value="Secretin_N"/>
    <property type="match status" value="1"/>
</dbReference>
<dbReference type="InterPro" id="IPR005644">
    <property type="entry name" value="NolW-like"/>
</dbReference>
<dbReference type="PANTHER" id="PTHR30604">
    <property type="entry name" value="PROTEIN TRANSPORT PROTEIN HOFQ"/>
    <property type="match status" value="1"/>
</dbReference>